<dbReference type="AlphaFoldDB" id="A0A922HTZ7"/>
<reference evidence="3" key="3">
    <citation type="journal article" date="2021" name="World Allergy Organ. J.">
        <title>Chromosome-level assembly of Dermatophagoides farinae genome and transcriptome reveals two novel allergens Der f 37 and Der f 39.</title>
        <authorList>
            <person name="Chen J."/>
            <person name="Cai Z."/>
            <person name="Fan D."/>
            <person name="Hu J."/>
            <person name="Hou Y."/>
            <person name="He Y."/>
            <person name="Zhang Z."/>
            <person name="Zhao Z."/>
            <person name="Gao P."/>
            <person name="Hu W."/>
            <person name="Sun J."/>
            <person name="Li J."/>
            <person name="Ji K."/>
        </authorList>
    </citation>
    <scope>NUCLEOTIDE SEQUENCE</scope>
    <source>
        <strain evidence="3">JKM2019</strain>
    </source>
</reference>
<feature type="transmembrane region" description="Helical" evidence="2">
    <location>
        <begin position="43"/>
        <end position="61"/>
    </location>
</feature>
<protein>
    <submittedName>
        <fullName evidence="4">Uncharacterized protein</fullName>
    </submittedName>
</protein>
<reference evidence="4" key="4">
    <citation type="journal article" date="2022" name="Res Sq">
        <title>Comparative Genomics Reveals Insights into the Divergent Evolution of Astigmatic Mites and Household Pest Adaptations.</title>
        <authorList>
            <person name="Xiong Q."/>
            <person name="Wan A.T.-Y."/>
            <person name="Liu X.-Y."/>
            <person name="Fung C.S.-H."/>
            <person name="Xiao X."/>
            <person name="Malainual N."/>
            <person name="Hou J."/>
            <person name="Wang L."/>
            <person name="Wang M."/>
            <person name="Yang K."/>
            <person name="Cui Y."/>
            <person name="Leung E."/>
            <person name="Nong W."/>
            <person name="Shin S.-K."/>
            <person name="Au S."/>
            <person name="Jeong K.Y."/>
            <person name="Chew F.T."/>
            <person name="Hui J."/>
            <person name="Leung T.F."/>
            <person name="Tungtrongchitr A."/>
            <person name="Zhong N."/>
            <person name="Liu Z."/>
            <person name="Tsui S."/>
        </authorList>
    </citation>
    <scope>NUCLEOTIDE SEQUENCE</scope>
    <source>
        <strain evidence="4">Derf</strain>
        <tissue evidence="4">Whole organism</tissue>
    </source>
</reference>
<feature type="compositionally biased region" description="Basic and acidic residues" evidence="1">
    <location>
        <begin position="1"/>
        <end position="19"/>
    </location>
</feature>
<gene>
    <name evidence="4" type="ORF">DERF_010946</name>
    <name evidence="3" type="ORF">HUG17_9481</name>
</gene>
<name>A0A922HTZ7_DERFA</name>
<keyword evidence="2" id="KW-1133">Transmembrane helix</keyword>
<accession>A0A922HTZ7</accession>
<dbReference type="Proteomes" id="UP000828236">
    <property type="component" value="Unassembled WGS sequence"/>
</dbReference>
<keyword evidence="2" id="KW-0812">Transmembrane</keyword>
<reference evidence="4" key="1">
    <citation type="submission" date="2013-05" db="EMBL/GenBank/DDBJ databases">
        <authorList>
            <person name="Yim A.K.Y."/>
            <person name="Chan T.F."/>
            <person name="Ji K.M."/>
            <person name="Liu X.Y."/>
            <person name="Zhou J.W."/>
            <person name="Li R.Q."/>
            <person name="Yang K.Y."/>
            <person name="Li J."/>
            <person name="Li M."/>
            <person name="Law P.T.W."/>
            <person name="Wu Y.L."/>
            <person name="Cai Z.L."/>
            <person name="Qin H."/>
            <person name="Bao Y."/>
            <person name="Leung R.K.K."/>
            <person name="Ng P.K.S."/>
            <person name="Zou J."/>
            <person name="Zhong X.J."/>
            <person name="Ran P.X."/>
            <person name="Zhong N.S."/>
            <person name="Liu Z.G."/>
            <person name="Tsui S.K.W."/>
        </authorList>
    </citation>
    <scope>NUCLEOTIDE SEQUENCE</scope>
    <source>
        <strain evidence="4">Derf</strain>
        <tissue evidence="4">Whole organism</tissue>
    </source>
</reference>
<feature type="region of interest" description="Disordered" evidence="1">
    <location>
        <begin position="1"/>
        <end position="25"/>
    </location>
</feature>
<organism evidence="4 5">
    <name type="scientific">Dermatophagoides farinae</name>
    <name type="common">American house dust mite</name>
    <dbReference type="NCBI Taxonomy" id="6954"/>
    <lineage>
        <taxon>Eukaryota</taxon>
        <taxon>Metazoa</taxon>
        <taxon>Ecdysozoa</taxon>
        <taxon>Arthropoda</taxon>
        <taxon>Chelicerata</taxon>
        <taxon>Arachnida</taxon>
        <taxon>Acari</taxon>
        <taxon>Acariformes</taxon>
        <taxon>Sarcoptiformes</taxon>
        <taxon>Astigmata</taxon>
        <taxon>Psoroptidia</taxon>
        <taxon>Analgoidea</taxon>
        <taxon>Pyroglyphidae</taxon>
        <taxon>Dermatophagoidinae</taxon>
        <taxon>Dermatophagoides</taxon>
    </lineage>
</organism>
<dbReference type="EMBL" id="SDOV01000003">
    <property type="protein sequence ID" value="KAH7642790.1"/>
    <property type="molecule type" value="Genomic_DNA"/>
</dbReference>
<evidence type="ECO:0000256" key="1">
    <source>
        <dbReference type="SAM" id="MobiDB-lite"/>
    </source>
</evidence>
<evidence type="ECO:0000313" key="4">
    <source>
        <dbReference type="EMBL" id="KAH9506204.1"/>
    </source>
</evidence>
<comment type="caution">
    <text evidence="4">The sequence shown here is derived from an EMBL/GenBank/DDBJ whole genome shotgun (WGS) entry which is preliminary data.</text>
</comment>
<keyword evidence="5" id="KW-1185">Reference proteome</keyword>
<proteinExistence type="predicted"/>
<sequence length="115" mass="13218">MNKQPQDNDEKESQLSIDDHCDDDDDDREIWSYKYRMVMRCSLGVYFTILLMATIIALVISNTDLCSMLTFLLFTSIIAAICYADSHCCSNSWLNTSFNHAQNLVRTDRQCCDIA</sequence>
<dbReference type="Proteomes" id="UP000790347">
    <property type="component" value="Unassembled WGS sequence"/>
</dbReference>
<feature type="transmembrane region" description="Helical" evidence="2">
    <location>
        <begin position="67"/>
        <end position="84"/>
    </location>
</feature>
<evidence type="ECO:0000313" key="3">
    <source>
        <dbReference type="EMBL" id="KAH7642790.1"/>
    </source>
</evidence>
<evidence type="ECO:0000313" key="5">
    <source>
        <dbReference type="Proteomes" id="UP000790347"/>
    </source>
</evidence>
<reference evidence="3" key="2">
    <citation type="submission" date="2020-06" db="EMBL/GenBank/DDBJ databases">
        <authorList>
            <person name="Ji K."/>
            <person name="Li J."/>
        </authorList>
    </citation>
    <scope>NUCLEOTIDE SEQUENCE</scope>
    <source>
        <strain evidence="3">JKM2019</strain>
        <tissue evidence="3">Whole body</tissue>
    </source>
</reference>
<dbReference type="EMBL" id="ASGP02000005">
    <property type="protein sequence ID" value="KAH9506204.1"/>
    <property type="molecule type" value="Genomic_DNA"/>
</dbReference>
<keyword evidence="2" id="KW-0472">Membrane</keyword>
<evidence type="ECO:0000256" key="2">
    <source>
        <dbReference type="SAM" id="Phobius"/>
    </source>
</evidence>